<evidence type="ECO:0000259" key="7">
    <source>
        <dbReference type="Pfam" id="PF10502"/>
    </source>
</evidence>
<dbReference type="PANTHER" id="PTHR43390:SF1">
    <property type="entry name" value="CHLOROPLAST PROCESSING PEPTIDASE"/>
    <property type="match status" value="1"/>
</dbReference>
<feature type="transmembrane region" description="Helical" evidence="6">
    <location>
        <begin position="20"/>
        <end position="41"/>
    </location>
</feature>
<name>A0ABS4CM48_9ENTE</name>
<evidence type="ECO:0000256" key="1">
    <source>
        <dbReference type="ARBA" id="ARBA00000677"/>
    </source>
</evidence>
<accession>A0ABS4CM48</accession>
<keyword evidence="6" id="KW-0472">Membrane</keyword>
<dbReference type="NCBIfam" id="TIGR02227">
    <property type="entry name" value="sigpep_I_bact"/>
    <property type="match status" value="1"/>
</dbReference>
<dbReference type="GO" id="GO:0009003">
    <property type="term" value="F:signal peptidase activity"/>
    <property type="evidence" value="ECO:0007669"/>
    <property type="project" value="UniProtKB-EC"/>
</dbReference>
<comment type="similarity">
    <text evidence="3 6">Belongs to the peptidase S26 family.</text>
</comment>
<evidence type="ECO:0000313" key="8">
    <source>
        <dbReference type="EMBL" id="MBP1047584.1"/>
    </source>
</evidence>
<dbReference type="EC" id="3.4.21.89" evidence="4 6"/>
<dbReference type="EMBL" id="JAEDXU010000008">
    <property type="protein sequence ID" value="MBP1047584.1"/>
    <property type="molecule type" value="Genomic_DNA"/>
</dbReference>
<comment type="catalytic activity">
    <reaction evidence="1 6">
        <text>Cleavage of hydrophobic, N-terminal signal or leader sequences from secreted and periplasmic proteins.</text>
        <dbReference type="EC" id="3.4.21.89"/>
    </reaction>
</comment>
<evidence type="ECO:0000256" key="6">
    <source>
        <dbReference type="RuleBase" id="RU362042"/>
    </source>
</evidence>
<reference evidence="8 9" key="1">
    <citation type="submission" date="2020-12" db="EMBL/GenBank/DDBJ databases">
        <title>Vagococcus allomyrinae sp. nov. and Enterococcus lavae sp. nov., isolated from the larvae of Allomyrina dichotoma.</title>
        <authorList>
            <person name="Lee S.D."/>
        </authorList>
    </citation>
    <scope>NUCLEOTIDE SEQUENCE [LARGE SCALE GENOMIC DNA]</scope>
    <source>
        <strain evidence="8 9">BWM-S5</strain>
    </source>
</reference>
<keyword evidence="6" id="KW-1133">Transmembrane helix</keyword>
<evidence type="ECO:0000256" key="5">
    <source>
        <dbReference type="ARBA" id="ARBA00022801"/>
    </source>
</evidence>
<dbReference type="InterPro" id="IPR000223">
    <property type="entry name" value="Pept_S26A_signal_pept_1"/>
</dbReference>
<comment type="caution">
    <text evidence="8">The sequence shown here is derived from an EMBL/GenBank/DDBJ whole genome shotgun (WGS) entry which is preliminary data.</text>
</comment>
<comment type="subcellular location">
    <subcellularLocation>
        <location evidence="2">Cell membrane</location>
        <topology evidence="2">Single-pass type II membrane protein</topology>
    </subcellularLocation>
    <subcellularLocation>
        <location evidence="6">Membrane</location>
        <topology evidence="6">Single-pass type II membrane protein</topology>
    </subcellularLocation>
</comment>
<keyword evidence="5 6" id="KW-0378">Hydrolase</keyword>
<dbReference type="Pfam" id="PF10502">
    <property type="entry name" value="Peptidase_S26"/>
    <property type="match status" value="1"/>
</dbReference>
<dbReference type="PRINTS" id="PR00727">
    <property type="entry name" value="LEADERPTASE"/>
</dbReference>
<proteinExistence type="inferred from homology"/>
<dbReference type="SUPFAM" id="SSF51306">
    <property type="entry name" value="LexA/Signal peptidase"/>
    <property type="match status" value="1"/>
</dbReference>
<dbReference type="Gene3D" id="2.10.109.10">
    <property type="entry name" value="Umud Fragment, subunit A"/>
    <property type="match status" value="1"/>
</dbReference>
<keyword evidence="6" id="KW-0645">Protease</keyword>
<protein>
    <recommendedName>
        <fullName evidence="4 6">Signal peptidase I</fullName>
        <ecNumber evidence="4 6">3.4.21.89</ecNumber>
    </recommendedName>
</protein>
<dbReference type="PANTHER" id="PTHR43390">
    <property type="entry name" value="SIGNAL PEPTIDASE I"/>
    <property type="match status" value="1"/>
</dbReference>
<keyword evidence="6" id="KW-0812">Transmembrane</keyword>
<evidence type="ECO:0000256" key="3">
    <source>
        <dbReference type="ARBA" id="ARBA00009370"/>
    </source>
</evidence>
<gene>
    <name evidence="8" type="primary">lepB</name>
    <name evidence="8" type="ORF">I6N96_14955</name>
</gene>
<evidence type="ECO:0000313" key="9">
    <source>
        <dbReference type="Proteomes" id="UP000673375"/>
    </source>
</evidence>
<dbReference type="InterPro" id="IPR019533">
    <property type="entry name" value="Peptidase_S26"/>
</dbReference>
<keyword evidence="9" id="KW-1185">Reference proteome</keyword>
<evidence type="ECO:0000256" key="4">
    <source>
        <dbReference type="ARBA" id="ARBA00013208"/>
    </source>
</evidence>
<dbReference type="CDD" id="cd06530">
    <property type="entry name" value="S26_SPase_I"/>
    <property type="match status" value="1"/>
</dbReference>
<dbReference type="PROSITE" id="PS00761">
    <property type="entry name" value="SPASE_I_3"/>
    <property type="match status" value="1"/>
</dbReference>
<evidence type="ECO:0000256" key="2">
    <source>
        <dbReference type="ARBA" id="ARBA00004401"/>
    </source>
</evidence>
<organism evidence="8 9">
    <name type="scientific">Enterococcus larvae</name>
    <dbReference type="NCBI Taxonomy" id="2794352"/>
    <lineage>
        <taxon>Bacteria</taxon>
        <taxon>Bacillati</taxon>
        <taxon>Bacillota</taxon>
        <taxon>Bacilli</taxon>
        <taxon>Lactobacillales</taxon>
        <taxon>Enterococcaceae</taxon>
        <taxon>Enterococcus</taxon>
    </lineage>
</organism>
<dbReference type="Proteomes" id="UP000673375">
    <property type="component" value="Unassembled WGS sequence"/>
</dbReference>
<feature type="domain" description="Peptidase S26" evidence="7">
    <location>
        <begin position="17"/>
        <end position="180"/>
    </location>
</feature>
<sequence>MKQKKQSKKQKFQRLITEIAAALVVTGTLIWLGSLFFFSIVKVDGYGMLPTLGASDTVFVSKQRTIRRFDLVAIETPNGKGISVRRIIGLPGENISYKQDRLYVNNEEKEELFIAEAIAQADASNSYYTDDFSLYKLTKEHQIPSGQYLVLGDNRPYSSDSRYYGLIDKDDVIGVVTMRILPLHKMTKF</sequence>
<dbReference type="InterPro" id="IPR036286">
    <property type="entry name" value="LexA/Signal_pep-like_sf"/>
</dbReference>
<dbReference type="InterPro" id="IPR019758">
    <property type="entry name" value="Pept_S26A_signal_pept_1_CS"/>
</dbReference>